<keyword evidence="5" id="KW-0408">Iron</keyword>
<dbReference type="SFLD" id="SFLDG01121">
    <property type="entry name" value="Diphthamide_biosynthesis"/>
    <property type="match status" value="1"/>
</dbReference>
<feature type="compositionally biased region" description="Polar residues" evidence="7">
    <location>
        <begin position="579"/>
        <end position="592"/>
    </location>
</feature>
<sequence length="634" mass="70396">MSNAPPQLHFDDGSRIMMENQSSIDPSSSSSASNKKSAQDLILEINPRGSTPLEIYYEIDRISNEIMSNIIPSINQDSDFLVKVALQFPDELLSDSAQVAWMLDETISNQVQSKDEKRIPLVFVLGDTTYASCCPDEIGALHLNADVIVHFGQHACLSVSDSLPVIYSFGVQEWPGVDIAKEKILQEIENHRDAMDGIILVCERRYQNNISSLAQSLAQNDVVNAMVGSVPKSEGCDENKRRMIQATSCCGSTCNDGTKDTCCNDNEQQEESDTCCNDQNKDSCCKVNEKDYASITKEAEPKEQDPNAHSFGGLQVILPSTHNDLTKYILIFIGDDSGNSKSRQFQNTLLKSSSTDSQTLACWSYNPDTEQLTTDPMSIVGISRYLNRRFYLTQKAKMANIIGILVGTLSQDRFRSVVSSVRQKIEESGRISYTFVVGKINVAKLANFAEVECFVLVACGETSVLKDERDYHLPIITPTELEIALGEKDWDGAGSCNTDFDDFLQGYVEEKQYKNDQEKNNGSQDMNDEENQDKHDEAEEESENDDSDDDDEPYFSVISGTYVSKPKTKSQQKASSTSNDYSSMPGQGQVTEYKSEAAEFWKQREYKGLEANIGKDEAKAAIEGQTGIASDYGK</sequence>
<evidence type="ECO:0000256" key="7">
    <source>
        <dbReference type="SAM" id="MobiDB-lite"/>
    </source>
</evidence>
<comment type="cofactor">
    <cofactor evidence="1">
        <name>[4Fe-4S] cluster</name>
        <dbReference type="ChEBI" id="CHEBI:49883"/>
    </cofactor>
</comment>
<dbReference type="Gene3D" id="3.40.50.11860">
    <property type="entry name" value="Diphthamide synthesis DPH1/DPH2 domain 3"/>
    <property type="match status" value="1"/>
</dbReference>
<dbReference type="FunFam" id="3.40.50.11860:FF:000001">
    <property type="entry name" value="2-(3-amino-3-carboxypropyl)histidine synthase subunit 2"/>
    <property type="match status" value="1"/>
</dbReference>
<dbReference type="InterPro" id="IPR016435">
    <property type="entry name" value="DPH1/DPH2"/>
</dbReference>
<dbReference type="GO" id="GO:0051536">
    <property type="term" value="F:iron-sulfur cluster binding"/>
    <property type="evidence" value="ECO:0007669"/>
    <property type="project" value="UniProtKB-KW"/>
</dbReference>
<evidence type="ECO:0000256" key="6">
    <source>
        <dbReference type="ARBA" id="ARBA00023014"/>
    </source>
</evidence>
<dbReference type="GO" id="GO:0017183">
    <property type="term" value="P:protein histidyl modification to diphthamide"/>
    <property type="evidence" value="ECO:0007669"/>
    <property type="project" value="InterPro"/>
</dbReference>
<name>A0AAD3GZI2_9STRA</name>
<accession>A0AAD3GZI2</accession>
<dbReference type="PANTHER" id="PTHR10762:SF2">
    <property type="entry name" value="2-(3-AMINO-3-CARBOXYPROPYL)HISTIDINE SYNTHASE SUBUNIT 2"/>
    <property type="match status" value="1"/>
</dbReference>
<comment type="pathway">
    <text evidence="2">Protein modification; peptidyl-diphthamide biosynthesis.</text>
</comment>
<protein>
    <recommendedName>
        <fullName evidence="10">2-(3-amino-3-carboxypropyl)histidine synthase</fullName>
    </recommendedName>
</protein>
<feature type="region of interest" description="Disordered" evidence="7">
    <location>
        <begin position="513"/>
        <end position="592"/>
    </location>
</feature>
<dbReference type="AlphaFoldDB" id="A0AAD3GZI2"/>
<evidence type="ECO:0000256" key="4">
    <source>
        <dbReference type="ARBA" id="ARBA00022723"/>
    </source>
</evidence>
<dbReference type="Pfam" id="PF01866">
    <property type="entry name" value="Diphthamide_syn"/>
    <property type="match status" value="2"/>
</dbReference>
<gene>
    <name evidence="8" type="ORF">CTEN210_01284</name>
</gene>
<dbReference type="NCBIfam" id="TIGR00322">
    <property type="entry name" value="diphth2_R"/>
    <property type="match status" value="1"/>
</dbReference>
<evidence type="ECO:0000313" key="8">
    <source>
        <dbReference type="EMBL" id="GFH44810.1"/>
    </source>
</evidence>
<feature type="compositionally biased region" description="Acidic residues" evidence="7">
    <location>
        <begin position="538"/>
        <end position="553"/>
    </location>
</feature>
<evidence type="ECO:0000313" key="9">
    <source>
        <dbReference type="Proteomes" id="UP001054902"/>
    </source>
</evidence>
<organism evidence="8 9">
    <name type="scientific">Chaetoceros tenuissimus</name>
    <dbReference type="NCBI Taxonomy" id="426638"/>
    <lineage>
        <taxon>Eukaryota</taxon>
        <taxon>Sar</taxon>
        <taxon>Stramenopiles</taxon>
        <taxon>Ochrophyta</taxon>
        <taxon>Bacillariophyta</taxon>
        <taxon>Coscinodiscophyceae</taxon>
        <taxon>Chaetocerotophycidae</taxon>
        <taxon>Chaetocerotales</taxon>
        <taxon>Chaetocerotaceae</taxon>
        <taxon>Chaetoceros</taxon>
    </lineage>
</organism>
<reference evidence="8 9" key="1">
    <citation type="journal article" date="2021" name="Sci. Rep.">
        <title>The genome of the diatom Chaetoceros tenuissimus carries an ancient integrated fragment of an extant virus.</title>
        <authorList>
            <person name="Hongo Y."/>
            <person name="Kimura K."/>
            <person name="Takaki Y."/>
            <person name="Yoshida Y."/>
            <person name="Baba S."/>
            <person name="Kobayashi G."/>
            <person name="Nagasaki K."/>
            <person name="Hano T."/>
            <person name="Tomaru Y."/>
        </authorList>
    </citation>
    <scope>NUCLEOTIDE SEQUENCE [LARGE SCALE GENOMIC DNA]</scope>
    <source>
        <strain evidence="8 9">NIES-3715</strain>
    </source>
</reference>
<evidence type="ECO:0008006" key="10">
    <source>
        <dbReference type="Google" id="ProtNLM"/>
    </source>
</evidence>
<dbReference type="Proteomes" id="UP001054902">
    <property type="component" value="Unassembled WGS sequence"/>
</dbReference>
<keyword evidence="4" id="KW-0479">Metal-binding</keyword>
<evidence type="ECO:0000256" key="2">
    <source>
        <dbReference type="ARBA" id="ARBA00005156"/>
    </source>
</evidence>
<evidence type="ECO:0000256" key="5">
    <source>
        <dbReference type="ARBA" id="ARBA00023004"/>
    </source>
</evidence>
<comment type="similarity">
    <text evidence="3">Belongs to the DPH1/DPH2 family. DPH2 subfamily.</text>
</comment>
<evidence type="ECO:0000256" key="1">
    <source>
        <dbReference type="ARBA" id="ARBA00001966"/>
    </source>
</evidence>
<dbReference type="InterPro" id="IPR042265">
    <property type="entry name" value="DPH1/DPH2_3"/>
</dbReference>
<keyword evidence="6" id="KW-0411">Iron-sulfur</keyword>
<feature type="compositionally biased region" description="Low complexity" evidence="7">
    <location>
        <begin position="569"/>
        <end position="578"/>
    </location>
</feature>
<comment type="caution">
    <text evidence="8">The sequence shown here is derived from an EMBL/GenBank/DDBJ whole genome shotgun (WGS) entry which is preliminary data.</text>
</comment>
<dbReference type="GO" id="GO:0046872">
    <property type="term" value="F:metal ion binding"/>
    <property type="evidence" value="ECO:0007669"/>
    <property type="project" value="UniProtKB-KW"/>
</dbReference>
<dbReference type="PANTHER" id="PTHR10762">
    <property type="entry name" value="DIPHTHAMIDE BIOSYNTHESIS PROTEIN"/>
    <property type="match status" value="1"/>
</dbReference>
<keyword evidence="9" id="KW-1185">Reference proteome</keyword>
<evidence type="ECO:0000256" key="3">
    <source>
        <dbReference type="ARBA" id="ARBA00006179"/>
    </source>
</evidence>
<dbReference type="GO" id="GO:0090560">
    <property type="term" value="F:2-(3-amino-3-carboxypropyl)histidine synthase activity"/>
    <property type="evidence" value="ECO:0007669"/>
    <property type="project" value="InterPro"/>
</dbReference>
<dbReference type="Gene3D" id="3.40.50.11840">
    <property type="entry name" value="Diphthamide synthesis DPH1/DPH2 domain 1"/>
    <property type="match status" value="1"/>
</dbReference>
<dbReference type="EMBL" id="BLLK01000020">
    <property type="protein sequence ID" value="GFH44810.1"/>
    <property type="molecule type" value="Genomic_DNA"/>
</dbReference>
<proteinExistence type="inferred from homology"/>
<dbReference type="SFLD" id="SFLDS00032">
    <property type="entry name" value="Radical_SAM_3-amino-3-carboxyp"/>
    <property type="match status" value="1"/>
</dbReference>
<dbReference type="InterPro" id="IPR042263">
    <property type="entry name" value="DPH1/DPH2_1"/>
</dbReference>